<gene>
    <name evidence="1" type="ORF">CU669_03810</name>
</gene>
<comment type="caution">
    <text evidence="1">The sequence shown here is derived from an EMBL/GenBank/DDBJ whole genome shotgun (WGS) entry which is preliminary data.</text>
</comment>
<dbReference type="OrthoDB" id="7358311at2"/>
<reference evidence="1 2" key="1">
    <citation type="submission" date="2017-11" db="EMBL/GenBank/DDBJ databases">
        <title>Draft genome sequence of magnetotactic bacterium Magnetospirillum kuznetsovii LBB-42.</title>
        <authorList>
            <person name="Grouzdev D.S."/>
            <person name="Rysina M.S."/>
            <person name="Baslerov R.V."/>
            <person name="Koziaeva V."/>
        </authorList>
    </citation>
    <scope>NUCLEOTIDE SEQUENCE [LARGE SCALE GENOMIC DNA]</scope>
    <source>
        <strain evidence="1 2">LBB-42</strain>
    </source>
</reference>
<proteinExistence type="predicted"/>
<protein>
    <submittedName>
        <fullName evidence="1">Uncharacterized protein</fullName>
    </submittedName>
</protein>
<organism evidence="1 2">
    <name type="scientific">Paramagnetospirillum kuznetsovii</name>
    <dbReference type="NCBI Taxonomy" id="2053833"/>
    <lineage>
        <taxon>Bacteria</taxon>
        <taxon>Pseudomonadati</taxon>
        <taxon>Pseudomonadota</taxon>
        <taxon>Alphaproteobacteria</taxon>
        <taxon>Rhodospirillales</taxon>
        <taxon>Magnetospirillaceae</taxon>
        <taxon>Paramagnetospirillum</taxon>
    </lineage>
</organism>
<dbReference type="Proteomes" id="UP000251075">
    <property type="component" value="Unassembled WGS sequence"/>
</dbReference>
<dbReference type="RefSeq" id="WP_112142478.1">
    <property type="nucleotide sequence ID" value="NZ_PGTO01000002.1"/>
</dbReference>
<dbReference type="AlphaFoldDB" id="A0A364P1T6"/>
<evidence type="ECO:0000313" key="1">
    <source>
        <dbReference type="EMBL" id="RAU23281.1"/>
    </source>
</evidence>
<keyword evidence="2" id="KW-1185">Reference proteome</keyword>
<dbReference type="EMBL" id="PGTO01000002">
    <property type="protein sequence ID" value="RAU23281.1"/>
    <property type="molecule type" value="Genomic_DNA"/>
</dbReference>
<accession>A0A364P1T6</accession>
<name>A0A364P1T6_9PROT</name>
<evidence type="ECO:0000313" key="2">
    <source>
        <dbReference type="Proteomes" id="UP000251075"/>
    </source>
</evidence>
<sequence length="70" mass="7576">MKPSSGLRFAHARLVCQDALAKGKNIPALCEVIRVTENIVWYSVLGGDGSPVSREWCEEAVFPEICANAA</sequence>